<dbReference type="Proteomes" id="UP000253562">
    <property type="component" value="Unassembled WGS sequence"/>
</dbReference>
<proteinExistence type="predicted"/>
<sequence length="176" mass="19982">MASQRVTIFAIGGKLADAIWNKAERWSSQRSCSDPSEWAPEQWPAKTTAEVNAFAVCLLNAAFTPPVLYRSQHVALWSRGDLFQNAMGATPNLQLLTVQYEVYLWRVSAEDSVQRNVNDSDEYRWLEQHLTEALTAWADFSPGRVIVLVREILGGLWQDQDVANSLNQIPAWWNEC</sequence>
<evidence type="ECO:0000313" key="1">
    <source>
        <dbReference type="EMBL" id="RCS46092.1"/>
    </source>
</evidence>
<dbReference type="EMBL" id="QPEX01000033">
    <property type="protein sequence ID" value="RCS46092.1"/>
    <property type="molecule type" value="Genomic_DNA"/>
</dbReference>
<accession>A0A368KNS0</accession>
<organism evidence="1 2">
    <name type="scientific">Bremerella cremea</name>
    <dbReference type="NCBI Taxonomy" id="1031537"/>
    <lineage>
        <taxon>Bacteria</taxon>
        <taxon>Pseudomonadati</taxon>
        <taxon>Planctomycetota</taxon>
        <taxon>Planctomycetia</taxon>
        <taxon>Pirellulales</taxon>
        <taxon>Pirellulaceae</taxon>
        <taxon>Bremerella</taxon>
    </lineage>
</organism>
<comment type="caution">
    <text evidence="1">The sequence shown here is derived from an EMBL/GenBank/DDBJ whole genome shotgun (WGS) entry which is preliminary data.</text>
</comment>
<protein>
    <submittedName>
        <fullName evidence="1">Uncharacterized protein</fullName>
    </submittedName>
</protein>
<reference evidence="1 2" key="1">
    <citation type="submission" date="2018-07" db="EMBL/GenBank/DDBJ databases">
        <title>Comparative genomes isolates from brazilian mangrove.</title>
        <authorList>
            <person name="De Araujo J.E."/>
            <person name="Taketani R.G."/>
            <person name="Silva M.C.P."/>
            <person name="Lourenco M.V."/>
            <person name="Oliveira V.M."/>
            <person name="Andreote F.D."/>
        </authorList>
    </citation>
    <scope>NUCLEOTIDE SEQUENCE [LARGE SCALE GENOMIC DNA]</scope>
    <source>
        <strain evidence="1 2">HEX PRIS-MGV</strain>
    </source>
</reference>
<dbReference type="RefSeq" id="WP_114369942.1">
    <property type="nucleotide sequence ID" value="NZ_QPEX01000033.1"/>
</dbReference>
<evidence type="ECO:0000313" key="2">
    <source>
        <dbReference type="Proteomes" id="UP000253562"/>
    </source>
</evidence>
<dbReference type="OrthoDB" id="290645at2"/>
<dbReference type="AlphaFoldDB" id="A0A368KNS0"/>
<name>A0A368KNS0_9BACT</name>
<gene>
    <name evidence="1" type="ORF">DTL42_16530</name>
</gene>